<feature type="coiled-coil region" evidence="1">
    <location>
        <begin position="189"/>
        <end position="241"/>
    </location>
</feature>
<organism evidence="3 4">
    <name type="scientific">Roseofilum casamattae BLCC-M143</name>
    <dbReference type="NCBI Taxonomy" id="3022442"/>
    <lineage>
        <taxon>Bacteria</taxon>
        <taxon>Bacillati</taxon>
        <taxon>Cyanobacteriota</taxon>
        <taxon>Cyanophyceae</taxon>
        <taxon>Desertifilales</taxon>
        <taxon>Desertifilaceae</taxon>
        <taxon>Roseofilum</taxon>
        <taxon>Roseofilum casamattae</taxon>
    </lineage>
</organism>
<keyword evidence="4" id="KW-1185">Reference proteome</keyword>
<dbReference type="Proteomes" id="UP001232992">
    <property type="component" value="Unassembled WGS sequence"/>
</dbReference>
<name>A0ABT7C0P0_9CYAN</name>
<evidence type="ECO:0000313" key="3">
    <source>
        <dbReference type="EMBL" id="MDJ1184996.1"/>
    </source>
</evidence>
<keyword evidence="1" id="KW-0175">Coiled coil</keyword>
<evidence type="ECO:0000256" key="2">
    <source>
        <dbReference type="SAM" id="MobiDB-lite"/>
    </source>
</evidence>
<feature type="coiled-coil region" evidence="1">
    <location>
        <begin position="276"/>
        <end position="317"/>
    </location>
</feature>
<proteinExistence type="predicted"/>
<dbReference type="RefSeq" id="WP_283759649.1">
    <property type="nucleotide sequence ID" value="NZ_JAQOSQ010000024.1"/>
</dbReference>
<feature type="compositionally biased region" description="Basic and acidic residues" evidence="2">
    <location>
        <begin position="22"/>
        <end position="41"/>
    </location>
</feature>
<accession>A0ABT7C0P0</accession>
<sequence length="322" mass="37891">MSPVTSSKSQLLQAFEKILQERRSPNAKVESKEQEAQREQNAELVTKVSSYTRDRLITDLATLHLDLGNTIDELTAKLSSETDKLSEIKQAIEVKKEELEYLKTVRVVADTRHLLTQEHQAKIQALETDITTRQEALQKESDRQRKLWLKEQELYETGIAEETEQTERDRQYQETDYTYDIEKLRQIDTDNYEERKRKLEHELRQRQHQLDKDWQEREAILTEKETEYNQHCEQITGFEEELKQAYIKAKEEAIQDANRDGKVKSDLLEKEWTGTQQAYELQIQSLEQTIQRQTEQISTLSDRVQDAVNQAKELAMRAFASA</sequence>
<evidence type="ECO:0000256" key="1">
    <source>
        <dbReference type="SAM" id="Coils"/>
    </source>
</evidence>
<evidence type="ECO:0000313" key="4">
    <source>
        <dbReference type="Proteomes" id="UP001232992"/>
    </source>
</evidence>
<dbReference type="EMBL" id="JAQOSQ010000024">
    <property type="protein sequence ID" value="MDJ1184996.1"/>
    <property type="molecule type" value="Genomic_DNA"/>
</dbReference>
<gene>
    <name evidence="3" type="ORF">PMH09_17560</name>
</gene>
<comment type="caution">
    <text evidence="3">The sequence shown here is derived from an EMBL/GenBank/DDBJ whole genome shotgun (WGS) entry which is preliminary data.</text>
</comment>
<reference evidence="3 4" key="1">
    <citation type="submission" date="2023-01" db="EMBL/GenBank/DDBJ databases">
        <title>Novel diversity within Roseofilum (Cyanobacteria; Desertifilaceae) from marine benthic mats with descriptions of four novel species.</title>
        <authorList>
            <person name="Wang Y."/>
            <person name="Berthold D.E."/>
            <person name="Hu J."/>
            <person name="Lefler F.W."/>
            <person name="Laughinghouse H.D. IV."/>
        </authorList>
    </citation>
    <scope>NUCLEOTIDE SEQUENCE [LARGE SCALE GENOMIC DNA]</scope>
    <source>
        <strain evidence="3 4">BLCC-M143</strain>
    </source>
</reference>
<feature type="coiled-coil region" evidence="1">
    <location>
        <begin position="71"/>
        <end position="98"/>
    </location>
</feature>
<feature type="region of interest" description="Disordered" evidence="2">
    <location>
        <begin position="22"/>
        <end position="42"/>
    </location>
</feature>
<protein>
    <submittedName>
        <fullName evidence="3">Uncharacterized protein</fullName>
    </submittedName>
</protein>